<protein>
    <submittedName>
        <fullName evidence="2">Uncharacterized protein</fullName>
    </submittedName>
</protein>
<gene>
    <name evidence="2" type="ORF">WJX75_000355</name>
</gene>
<dbReference type="Proteomes" id="UP001491310">
    <property type="component" value="Unassembled WGS sequence"/>
</dbReference>
<reference evidence="2 3" key="1">
    <citation type="journal article" date="2024" name="Nat. Commun.">
        <title>Phylogenomics reveals the evolutionary origins of lichenization in chlorophyte algae.</title>
        <authorList>
            <person name="Puginier C."/>
            <person name="Libourel C."/>
            <person name="Otte J."/>
            <person name="Skaloud P."/>
            <person name="Haon M."/>
            <person name="Grisel S."/>
            <person name="Petersen M."/>
            <person name="Berrin J.G."/>
            <person name="Delaux P.M."/>
            <person name="Dal Grande F."/>
            <person name="Keller J."/>
        </authorList>
    </citation>
    <scope>NUCLEOTIDE SEQUENCE [LARGE SCALE GENOMIC DNA]</scope>
    <source>
        <strain evidence="2 3">SAG 216-7</strain>
    </source>
</reference>
<organism evidence="2 3">
    <name type="scientific">Coccomyxa subellipsoidea</name>
    <dbReference type="NCBI Taxonomy" id="248742"/>
    <lineage>
        <taxon>Eukaryota</taxon>
        <taxon>Viridiplantae</taxon>
        <taxon>Chlorophyta</taxon>
        <taxon>core chlorophytes</taxon>
        <taxon>Trebouxiophyceae</taxon>
        <taxon>Trebouxiophyceae incertae sedis</taxon>
        <taxon>Coccomyxaceae</taxon>
        <taxon>Coccomyxa</taxon>
    </lineage>
</organism>
<evidence type="ECO:0000313" key="2">
    <source>
        <dbReference type="EMBL" id="KAK9908605.1"/>
    </source>
</evidence>
<feature type="chain" id="PRO_5045319484" evidence="1">
    <location>
        <begin position="25"/>
        <end position="132"/>
    </location>
</feature>
<keyword evidence="1" id="KW-0732">Signal</keyword>
<evidence type="ECO:0000256" key="1">
    <source>
        <dbReference type="SAM" id="SignalP"/>
    </source>
</evidence>
<evidence type="ECO:0000313" key="3">
    <source>
        <dbReference type="Proteomes" id="UP001491310"/>
    </source>
</evidence>
<accession>A0ABR2YP73</accession>
<sequence length="132" mass="14357">MQALHRALVALCLIVLLAISGASAKRESWTGRSAIPGGHASMRRSIMGWIAQRKLQGYGYAEASASASAVVKKQPQQDVRIQKQPVQVEKQPVVQVKKQPVVVQKKQPKVVFVQKASPPPPAKKVIAIKKYG</sequence>
<comment type="caution">
    <text evidence="2">The sequence shown here is derived from an EMBL/GenBank/DDBJ whole genome shotgun (WGS) entry which is preliminary data.</text>
</comment>
<proteinExistence type="predicted"/>
<name>A0ABR2YP73_9CHLO</name>
<feature type="signal peptide" evidence="1">
    <location>
        <begin position="1"/>
        <end position="24"/>
    </location>
</feature>
<keyword evidence="3" id="KW-1185">Reference proteome</keyword>
<dbReference type="EMBL" id="JALJOT010000007">
    <property type="protein sequence ID" value="KAK9908605.1"/>
    <property type="molecule type" value="Genomic_DNA"/>
</dbReference>